<evidence type="ECO:0000256" key="1">
    <source>
        <dbReference type="SAM" id="Coils"/>
    </source>
</evidence>
<feature type="region of interest" description="Disordered" evidence="2">
    <location>
        <begin position="1"/>
        <end position="34"/>
    </location>
</feature>
<organism evidence="3 4">
    <name type="scientific">Triparma verrucosa</name>
    <dbReference type="NCBI Taxonomy" id="1606542"/>
    <lineage>
        <taxon>Eukaryota</taxon>
        <taxon>Sar</taxon>
        <taxon>Stramenopiles</taxon>
        <taxon>Ochrophyta</taxon>
        <taxon>Bolidophyceae</taxon>
        <taxon>Parmales</taxon>
        <taxon>Triparmaceae</taxon>
        <taxon>Triparma</taxon>
    </lineage>
</organism>
<dbReference type="Proteomes" id="UP001165160">
    <property type="component" value="Unassembled WGS sequence"/>
</dbReference>
<keyword evidence="1" id="KW-0175">Coiled coil</keyword>
<protein>
    <submittedName>
        <fullName evidence="3">Uncharacterized protein</fullName>
    </submittedName>
</protein>
<dbReference type="AlphaFoldDB" id="A0A9W7BPN9"/>
<comment type="caution">
    <text evidence="3">The sequence shown here is derived from an EMBL/GenBank/DDBJ whole genome shotgun (WGS) entry which is preliminary data.</text>
</comment>
<sequence>MATTPTQQLVRVKSESGQNEEEGNNPPNISRTNDTLTSQTLEAVTAEINLRDQQSKEEIAQLKIALKTAEKDIEKVKSELFKTKRQLTNTQQHSLTLMAASAPAAAGGPATLAASRLGVLAP</sequence>
<proteinExistence type="predicted"/>
<feature type="coiled-coil region" evidence="1">
    <location>
        <begin position="52"/>
        <end position="86"/>
    </location>
</feature>
<gene>
    <name evidence="3" type="ORF">TrVE_jg11536</name>
</gene>
<accession>A0A9W7BPN9</accession>
<reference evidence="4" key="1">
    <citation type="journal article" date="2023" name="Commun. Biol.">
        <title>Genome analysis of Parmales, the sister group of diatoms, reveals the evolutionary specialization of diatoms from phago-mixotrophs to photoautotrophs.</title>
        <authorList>
            <person name="Ban H."/>
            <person name="Sato S."/>
            <person name="Yoshikawa S."/>
            <person name="Yamada K."/>
            <person name="Nakamura Y."/>
            <person name="Ichinomiya M."/>
            <person name="Sato N."/>
            <person name="Blanc-Mathieu R."/>
            <person name="Endo H."/>
            <person name="Kuwata A."/>
            <person name="Ogata H."/>
        </authorList>
    </citation>
    <scope>NUCLEOTIDE SEQUENCE [LARGE SCALE GENOMIC DNA]</scope>
    <source>
        <strain evidence="4">NIES 3699</strain>
    </source>
</reference>
<dbReference type="EMBL" id="BRXX01000116">
    <property type="protein sequence ID" value="GMH91447.1"/>
    <property type="molecule type" value="Genomic_DNA"/>
</dbReference>
<evidence type="ECO:0000313" key="3">
    <source>
        <dbReference type="EMBL" id="GMH91447.1"/>
    </source>
</evidence>
<evidence type="ECO:0000313" key="4">
    <source>
        <dbReference type="Proteomes" id="UP001165160"/>
    </source>
</evidence>
<evidence type="ECO:0000256" key="2">
    <source>
        <dbReference type="SAM" id="MobiDB-lite"/>
    </source>
</evidence>
<name>A0A9W7BPN9_9STRA</name>
<keyword evidence="4" id="KW-1185">Reference proteome</keyword>